<evidence type="ECO:0000313" key="1">
    <source>
        <dbReference type="EMBL" id="MFB9529519.1"/>
    </source>
</evidence>
<dbReference type="InterPro" id="IPR015943">
    <property type="entry name" value="WD40/YVTN_repeat-like_dom_sf"/>
</dbReference>
<evidence type="ECO:0000313" key="2">
    <source>
        <dbReference type="Proteomes" id="UP001589646"/>
    </source>
</evidence>
<reference evidence="1 2" key="1">
    <citation type="submission" date="2024-09" db="EMBL/GenBank/DDBJ databases">
        <authorList>
            <person name="Sun Q."/>
            <person name="Mori K."/>
        </authorList>
    </citation>
    <scope>NUCLEOTIDE SEQUENCE [LARGE SCALE GENOMIC DNA]</scope>
    <source>
        <strain evidence="1 2">JCM 3323</strain>
    </source>
</reference>
<dbReference type="InterPro" id="IPR017868">
    <property type="entry name" value="Filamin/ABP280_repeat-like"/>
</dbReference>
<dbReference type="PROSITE" id="PS50194">
    <property type="entry name" value="FILAMIN_REPEAT"/>
    <property type="match status" value="1"/>
</dbReference>
<keyword evidence="2" id="KW-1185">Reference proteome</keyword>
<dbReference type="RefSeq" id="WP_346128244.1">
    <property type="nucleotide sequence ID" value="NZ_BAAAXC010000015.1"/>
</dbReference>
<sequence>MLTPQRPDIRMPLIRPPVSRLRRLLALGGALIVAVSLVVAQAPAALAVDTMTDLGVTWGGADIAVSGGKVYVSANDRIVVTDTQGKLKDAMTGLPRPAGVAVTADGALLYAALNGSHQVAEIDTQSLQIIRRIDLTAYPCPESLALVGDRLWVSHGCDDDGDAGVVSLDVSATVPEPSPIPIALHRAPLVVTAGNTLVVGEKGISAADLLVYDVSSATATLRGVIDGSTYDLSNLQDLSITPDGSMVVSAFGSPHRFEGWDTTSLTRVRTYGGEPTWQAGATAVAVSPDSARVVGGWSYPTSEAKRIALYDVATTERTYTNDNSIGELVGGSLVFSGNDIFGVIRQQYTDRLHLWRMEGTTLPASTLTLTAPSTAQVLEPLTLRGSLTLSGSNAGAQPIVVTRRLPDGTTATLAGVTTEADGTFTVTDTPPVQGTIRYDVIWDGSSEFRWSSASATVRVVKRESSLTLTAPFKVPALESLTMTGRVALTDGSAPGAQSLVAIRYLPDGTSQILPSVTTKTDGTFTIIDMPPVSGDVRYDVHWEGNAMFWGSMTSRTVLVAKRDLSLTLSGPTTGIAGKQLQFGGTLDGGGQLPTSGLLIKVLRTVTNRNGTVTTTLPSVAFASDGSFTFADTPSEGGEHTYTVRWTGDWAFLPAEASRQITIRGGAG</sequence>
<dbReference type="Gene3D" id="2.130.10.10">
    <property type="entry name" value="YVTN repeat-like/Quinoprotein amine dehydrogenase"/>
    <property type="match status" value="1"/>
</dbReference>
<proteinExistence type="predicted"/>
<comment type="caution">
    <text evidence="1">The sequence shown here is derived from an EMBL/GenBank/DDBJ whole genome shotgun (WGS) entry which is preliminary data.</text>
</comment>
<dbReference type="EMBL" id="JBHMCE010000007">
    <property type="protein sequence ID" value="MFB9529519.1"/>
    <property type="molecule type" value="Genomic_DNA"/>
</dbReference>
<protein>
    <recommendedName>
        <fullName evidence="3">Ig-like domain repeat protein</fullName>
    </recommendedName>
</protein>
<evidence type="ECO:0008006" key="3">
    <source>
        <dbReference type="Google" id="ProtNLM"/>
    </source>
</evidence>
<name>A0ABV5Q208_9ACTN</name>
<organism evidence="1 2">
    <name type="scientific">Nonomuraea roseola</name>
    <dbReference type="NCBI Taxonomy" id="46179"/>
    <lineage>
        <taxon>Bacteria</taxon>
        <taxon>Bacillati</taxon>
        <taxon>Actinomycetota</taxon>
        <taxon>Actinomycetes</taxon>
        <taxon>Streptosporangiales</taxon>
        <taxon>Streptosporangiaceae</taxon>
        <taxon>Nonomuraea</taxon>
    </lineage>
</organism>
<dbReference type="SUPFAM" id="SSF75011">
    <property type="entry name" value="3-carboxy-cis,cis-mucoante lactonizing enzyme"/>
    <property type="match status" value="1"/>
</dbReference>
<dbReference type="Proteomes" id="UP001589646">
    <property type="component" value="Unassembled WGS sequence"/>
</dbReference>
<gene>
    <name evidence="1" type="ORF">ACFFRN_23175</name>
</gene>
<accession>A0ABV5Q208</accession>